<keyword evidence="4" id="KW-1185">Reference proteome</keyword>
<feature type="compositionally biased region" description="Pro residues" evidence="1">
    <location>
        <begin position="43"/>
        <end position="56"/>
    </location>
</feature>
<proteinExistence type="predicted"/>
<feature type="transmembrane region" description="Helical" evidence="2">
    <location>
        <begin position="90"/>
        <end position="108"/>
    </location>
</feature>
<sequence length="151" mass="16263">MSWGARLGHRGAGGTHHGGQGQPLHLYIRRPILSSTWGGAQAPPVPHTQLPPPPPAGSWHSQAMSGTVRHAGHTSRPGRGGRGGTQGRGLIIYSLSLSLSLVFVTSTTANSHEFAPFFIIFVFLWCFGGFMCSLSLSFYLFLLLLVFTNHL</sequence>
<keyword evidence="2" id="KW-1133">Transmembrane helix</keyword>
<feature type="transmembrane region" description="Helical" evidence="2">
    <location>
        <begin position="114"/>
        <end position="147"/>
    </location>
</feature>
<evidence type="ECO:0000256" key="2">
    <source>
        <dbReference type="SAM" id="Phobius"/>
    </source>
</evidence>
<keyword evidence="2" id="KW-0472">Membrane</keyword>
<evidence type="ECO:0000313" key="4">
    <source>
        <dbReference type="Proteomes" id="UP000324222"/>
    </source>
</evidence>
<protein>
    <submittedName>
        <fullName evidence="3">Uncharacterized protein</fullName>
    </submittedName>
</protein>
<organism evidence="3 4">
    <name type="scientific">Portunus trituberculatus</name>
    <name type="common">Swimming crab</name>
    <name type="synonym">Neptunus trituberculatus</name>
    <dbReference type="NCBI Taxonomy" id="210409"/>
    <lineage>
        <taxon>Eukaryota</taxon>
        <taxon>Metazoa</taxon>
        <taxon>Ecdysozoa</taxon>
        <taxon>Arthropoda</taxon>
        <taxon>Crustacea</taxon>
        <taxon>Multicrustacea</taxon>
        <taxon>Malacostraca</taxon>
        <taxon>Eumalacostraca</taxon>
        <taxon>Eucarida</taxon>
        <taxon>Decapoda</taxon>
        <taxon>Pleocyemata</taxon>
        <taxon>Brachyura</taxon>
        <taxon>Eubrachyura</taxon>
        <taxon>Portunoidea</taxon>
        <taxon>Portunidae</taxon>
        <taxon>Portuninae</taxon>
        <taxon>Portunus</taxon>
    </lineage>
</organism>
<comment type="caution">
    <text evidence="3">The sequence shown here is derived from an EMBL/GenBank/DDBJ whole genome shotgun (WGS) entry which is preliminary data.</text>
</comment>
<feature type="region of interest" description="Disordered" evidence="1">
    <location>
        <begin position="39"/>
        <end position="62"/>
    </location>
</feature>
<dbReference type="AlphaFoldDB" id="A0A5B7J124"/>
<reference evidence="3 4" key="1">
    <citation type="submission" date="2019-05" db="EMBL/GenBank/DDBJ databases">
        <title>Another draft genome of Portunus trituberculatus and its Hox gene families provides insights of decapod evolution.</title>
        <authorList>
            <person name="Jeong J.-H."/>
            <person name="Song I."/>
            <person name="Kim S."/>
            <person name="Choi T."/>
            <person name="Kim D."/>
            <person name="Ryu S."/>
            <person name="Kim W."/>
        </authorList>
    </citation>
    <scope>NUCLEOTIDE SEQUENCE [LARGE SCALE GENOMIC DNA]</scope>
    <source>
        <tissue evidence="3">Muscle</tissue>
    </source>
</reference>
<feature type="compositionally biased region" description="Gly residues" evidence="1">
    <location>
        <begin position="10"/>
        <end position="21"/>
    </location>
</feature>
<name>A0A5B7J124_PORTR</name>
<dbReference type="EMBL" id="VSRR010077043">
    <property type="protein sequence ID" value="MPC88213.1"/>
    <property type="molecule type" value="Genomic_DNA"/>
</dbReference>
<dbReference type="Proteomes" id="UP000324222">
    <property type="component" value="Unassembled WGS sequence"/>
</dbReference>
<gene>
    <name evidence="3" type="ORF">E2C01_083111</name>
</gene>
<keyword evidence="2" id="KW-0812">Transmembrane</keyword>
<feature type="region of interest" description="Disordered" evidence="1">
    <location>
        <begin position="1"/>
        <end position="22"/>
    </location>
</feature>
<accession>A0A5B7J124</accession>
<evidence type="ECO:0000256" key="1">
    <source>
        <dbReference type="SAM" id="MobiDB-lite"/>
    </source>
</evidence>
<evidence type="ECO:0000313" key="3">
    <source>
        <dbReference type="EMBL" id="MPC88213.1"/>
    </source>
</evidence>